<proteinExistence type="predicted"/>
<evidence type="ECO:0000256" key="1">
    <source>
        <dbReference type="PIRSR" id="PIRSR637460-1"/>
    </source>
</evidence>
<protein>
    <recommendedName>
        <fullName evidence="6">GDSL-like Lipase/Acylhydrolase family protein</fullName>
    </recommendedName>
</protein>
<gene>
    <name evidence="4" type="ORF">GCM10012284_37360</name>
</gene>
<feature type="signal peptide" evidence="3">
    <location>
        <begin position="1"/>
        <end position="33"/>
    </location>
</feature>
<keyword evidence="5" id="KW-1185">Reference proteome</keyword>
<dbReference type="InterPro" id="IPR036514">
    <property type="entry name" value="SGNH_hydro_sf"/>
</dbReference>
<dbReference type="InterPro" id="IPR008979">
    <property type="entry name" value="Galactose-bd-like_sf"/>
</dbReference>
<dbReference type="SUPFAM" id="SSF52266">
    <property type="entry name" value="SGNH hydrolase"/>
    <property type="match status" value="1"/>
</dbReference>
<evidence type="ECO:0000313" key="5">
    <source>
        <dbReference type="Proteomes" id="UP000656042"/>
    </source>
</evidence>
<keyword evidence="3" id="KW-0732">Signal</keyword>
<dbReference type="Proteomes" id="UP000656042">
    <property type="component" value="Unassembled WGS sequence"/>
</dbReference>
<dbReference type="GO" id="GO:0019433">
    <property type="term" value="P:triglyceride catabolic process"/>
    <property type="evidence" value="ECO:0007669"/>
    <property type="project" value="TreeGrafter"/>
</dbReference>
<evidence type="ECO:0008006" key="6">
    <source>
        <dbReference type="Google" id="ProtNLM"/>
    </source>
</evidence>
<accession>A0A8J3C0C5</accession>
<dbReference type="AlphaFoldDB" id="A0A8J3C0C5"/>
<dbReference type="SUPFAM" id="SSF49785">
    <property type="entry name" value="Galactose-binding domain-like"/>
    <property type="match status" value="1"/>
</dbReference>
<feature type="disulfide bond" evidence="2">
    <location>
        <begin position="319"/>
        <end position="330"/>
    </location>
</feature>
<comment type="caution">
    <text evidence="4">The sequence shown here is derived from an EMBL/GenBank/DDBJ whole genome shotgun (WGS) entry which is preliminary data.</text>
</comment>
<keyword evidence="2" id="KW-1015">Disulfide bond</keyword>
<dbReference type="PANTHER" id="PTHR37981">
    <property type="entry name" value="LIPASE 2"/>
    <property type="match status" value="1"/>
</dbReference>
<feature type="disulfide bond" evidence="2">
    <location>
        <begin position="235"/>
        <end position="264"/>
    </location>
</feature>
<evidence type="ECO:0000256" key="3">
    <source>
        <dbReference type="SAM" id="SignalP"/>
    </source>
</evidence>
<dbReference type="EMBL" id="BMMX01000016">
    <property type="protein sequence ID" value="GGK99462.1"/>
    <property type="molecule type" value="Genomic_DNA"/>
</dbReference>
<dbReference type="InterPro" id="IPR037460">
    <property type="entry name" value="SEST-like"/>
</dbReference>
<reference evidence="4" key="1">
    <citation type="journal article" date="2014" name="Int. J. Syst. Evol. Microbiol.">
        <title>Complete genome sequence of Corynebacterium casei LMG S-19264T (=DSM 44701T), isolated from a smear-ripened cheese.</title>
        <authorList>
            <consortium name="US DOE Joint Genome Institute (JGI-PGF)"/>
            <person name="Walter F."/>
            <person name="Albersmeier A."/>
            <person name="Kalinowski J."/>
            <person name="Ruckert C."/>
        </authorList>
    </citation>
    <scope>NUCLEOTIDE SEQUENCE</scope>
    <source>
        <strain evidence="4">CGMCC 4.7299</strain>
    </source>
</reference>
<evidence type="ECO:0000256" key="2">
    <source>
        <dbReference type="PIRSR" id="PIRSR637460-2"/>
    </source>
</evidence>
<feature type="active site" description="Nucleophile" evidence="1">
    <location>
        <position position="204"/>
    </location>
</feature>
<sequence length="540" mass="56792">MVRTHGGWDRRLVRKVFLSLSAGAVVVAAGAIAAVGNADAAEIVTAVGYGSDGWSYQQVTRGGEAGFEQSGYAPAAFWATGRAAFGTTGGACSWNNADRVHTGWGADSDMLLRRSFRVPAGVRTVRITGTVDNNADVYVNGALVQHVENGNCVADGIAVDAPVVSDNLLAVRAADTGTETFVDLQVTYSPSSVGPGRYVALGDSFASGEGAAEQYFTVGTSLPDPSTGGRTTTGCHRSVSSWNQGVLATAKTAGLVDRMDLIACSGAKAIDLFNANTTYVGSGASPEVPQIQAVTPQTTLVSLSIGGNDASFSDILKDCTSGIKAGAYDCRKKNRKAATLAEAGLKRLRSEGLDVPRPPTYIGNGNRMLLSQVYANVALAMAPGGTLVVTGYPRIFAESRWGYDRSGPTFSCKVGTNTGGLHYRVKYEDAQWLNGLADDINRAIGSHVDAANAYLRGRGLAVRVVFAPSSGQFTNHRLCSGSKWFNGVQFPGDPRAMKQLQTSMHPNLSGQQAYCRAAVAALPSRPAARCTFDTKTRQYR</sequence>
<organism evidence="4 5">
    <name type="scientific">Mangrovihabitans endophyticus</name>
    <dbReference type="NCBI Taxonomy" id="1751298"/>
    <lineage>
        <taxon>Bacteria</taxon>
        <taxon>Bacillati</taxon>
        <taxon>Actinomycetota</taxon>
        <taxon>Actinomycetes</taxon>
        <taxon>Micromonosporales</taxon>
        <taxon>Micromonosporaceae</taxon>
        <taxon>Mangrovihabitans</taxon>
    </lineage>
</organism>
<dbReference type="Gene3D" id="2.60.120.260">
    <property type="entry name" value="Galactose-binding domain-like"/>
    <property type="match status" value="1"/>
</dbReference>
<dbReference type="Gene3D" id="3.40.50.1110">
    <property type="entry name" value="SGNH hydrolase"/>
    <property type="match status" value="1"/>
</dbReference>
<feature type="active site" evidence="1">
    <location>
        <position position="505"/>
    </location>
</feature>
<dbReference type="GO" id="GO:0004806">
    <property type="term" value="F:triacylglycerol lipase activity"/>
    <property type="evidence" value="ECO:0007669"/>
    <property type="project" value="TreeGrafter"/>
</dbReference>
<evidence type="ECO:0000313" key="4">
    <source>
        <dbReference type="EMBL" id="GGK99462.1"/>
    </source>
</evidence>
<feature type="chain" id="PRO_5038700533" description="GDSL-like Lipase/Acylhydrolase family protein" evidence="3">
    <location>
        <begin position="34"/>
        <end position="540"/>
    </location>
</feature>
<dbReference type="CDD" id="cd01823">
    <property type="entry name" value="SEST_like"/>
    <property type="match status" value="1"/>
</dbReference>
<feature type="disulfide bond" evidence="2">
    <location>
        <begin position="412"/>
        <end position="479"/>
    </location>
</feature>
<reference evidence="4" key="2">
    <citation type="submission" date="2020-09" db="EMBL/GenBank/DDBJ databases">
        <authorList>
            <person name="Sun Q."/>
            <person name="Zhou Y."/>
        </authorList>
    </citation>
    <scope>NUCLEOTIDE SEQUENCE</scope>
    <source>
        <strain evidence="4">CGMCC 4.7299</strain>
    </source>
</reference>
<dbReference type="PANTHER" id="PTHR37981:SF1">
    <property type="entry name" value="SGNH HYDROLASE-TYPE ESTERASE DOMAIN-CONTAINING PROTEIN"/>
    <property type="match status" value="1"/>
</dbReference>
<name>A0A8J3C0C5_9ACTN</name>